<name>A0A520X6Y9_9DELT</name>
<dbReference type="AlphaFoldDB" id="A0A520X6Y9"/>
<dbReference type="NCBIfam" id="TIGR02532">
    <property type="entry name" value="IV_pilin_GFxxxE"/>
    <property type="match status" value="1"/>
</dbReference>
<dbReference type="PROSITE" id="PS00409">
    <property type="entry name" value="PROKAR_NTER_METHYL"/>
    <property type="match status" value="1"/>
</dbReference>
<protein>
    <submittedName>
        <fullName evidence="2">Prepilin-type N-terminal cleavage/methylation domain-containing protein</fullName>
    </submittedName>
</protein>
<keyword evidence="1" id="KW-0472">Membrane</keyword>
<dbReference type="EMBL" id="SHMQ01000048">
    <property type="protein sequence ID" value="RZV36960.1"/>
    <property type="molecule type" value="Genomic_DNA"/>
</dbReference>
<dbReference type="Proteomes" id="UP000322454">
    <property type="component" value="Unassembled WGS sequence"/>
</dbReference>
<reference evidence="2 3" key="1">
    <citation type="submission" date="2019-01" db="EMBL/GenBank/DDBJ databases">
        <title>Insights into ecological role of a new deltaproteobacterial order Candidatus Sinidesulfobacterales (Sva0485) by metagenomics and metatranscriptomics.</title>
        <authorList>
            <person name="Tan S."/>
            <person name="Liu J."/>
            <person name="Fang Y."/>
            <person name="Hedlund B."/>
            <person name="Lian Z.-H."/>
            <person name="Huang L.-Y."/>
            <person name="Li J.-T."/>
            <person name="Huang L.-N."/>
            <person name="Li W.-J."/>
            <person name="Jiang H.-C."/>
            <person name="Dong H.-L."/>
            <person name="Shu W.-S."/>
        </authorList>
    </citation>
    <scope>NUCLEOTIDE SEQUENCE [LARGE SCALE GENOMIC DNA]</scope>
    <source>
        <strain evidence="2">AP4</strain>
    </source>
</reference>
<accession>A0A520X6Y9</accession>
<gene>
    <name evidence="2" type="ORF">EVJ48_09760</name>
</gene>
<dbReference type="InterPro" id="IPR012902">
    <property type="entry name" value="N_methyl_site"/>
</dbReference>
<proteinExistence type="predicted"/>
<evidence type="ECO:0000256" key="1">
    <source>
        <dbReference type="SAM" id="Phobius"/>
    </source>
</evidence>
<evidence type="ECO:0000313" key="2">
    <source>
        <dbReference type="EMBL" id="RZV36960.1"/>
    </source>
</evidence>
<evidence type="ECO:0000313" key="3">
    <source>
        <dbReference type="Proteomes" id="UP000322454"/>
    </source>
</evidence>
<dbReference type="Pfam" id="PF07963">
    <property type="entry name" value="N_methyl"/>
    <property type="match status" value="1"/>
</dbReference>
<dbReference type="Gene3D" id="3.30.700.10">
    <property type="entry name" value="Glycoprotein, Type 4 Pilin"/>
    <property type="match status" value="1"/>
</dbReference>
<sequence length="174" mass="19317">MKMIIKTLNSIKKNRGGFTLIELVMTILLIGILSIGLYQVVMWGINDYMTNEQYLHSNNSMTQAMATIRRNLENAAMPPTPPQTFSVSGVCPFNKPTDEPSQTNPICVFSSFNTGAGCNKQGIGNEISFFQLNQKTGNYELIVYCVVNNILYKEVNSDVPTSYPVADNISSIIF</sequence>
<feature type="transmembrane region" description="Helical" evidence="1">
    <location>
        <begin position="20"/>
        <end position="45"/>
    </location>
</feature>
<dbReference type="InterPro" id="IPR045584">
    <property type="entry name" value="Pilin-like"/>
</dbReference>
<keyword evidence="1" id="KW-0812">Transmembrane</keyword>
<keyword evidence="1" id="KW-1133">Transmembrane helix</keyword>
<comment type="caution">
    <text evidence="2">The sequence shown here is derived from an EMBL/GenBank/DDBJ whole genome shotgun (WGS) entry which is preliminary data.</text>
</comment>
<dbReference type="SUPFAM" id="SSF54523">
    <property type="entry name" value="Pili subunits"/>
    <property type="match status" value="1"/>
</dbReference>
<organism evidence="2 3">
    <name type="scientific">Candidatus Acidulodesulfobacterium acidiphilum</name>
    <dbReference type="NCBI Taxonomy" id="2597224"/>
    <lineage>
        <taxon>Bacteria</taxon>
        <taxon>Deltaproteobacteria</taxon>
        <taxon>Candidatus Acidulodesulfobacterales</taxon>
        <taxon>Candidatus Acidulodesulfobacterium</taxon>
    </lineage>
</organism>